<keyword evidence="2" id="KW-1185">Reference proteome</keyword>
<gene>
    <name evidence="1" type="ORF">C4D60_Mb09t05150</name>
</gene>
<proteinExistence type="predicted"/>
<dbReference type="Proteomes" id="UP000317650">
    <property type="component" value="Chromosome 9"/>
</dbReference>
<evidence type="ECO:0000313" key="1">
    <source>
        <dbReference type="EMBL" id="THU46456.1"/>
    </source>
</evidence>
<name>A0A4V4H306_MUSBA</name>
<dbReference type="EMBL" id="PYDT01000010">
    <property type="protein sequence ID" value="THU46456.1"/>
    <property type="molecule type" value="Genomic_DNA"/>
</dbReference>
<evidence type="ECO:0000313" key="2">
    <source>
        <dbReference type="Proteomes" id="UP000317650"/>
    </source>
</evidence>
<comment type="caution">
    <text evidence="1">The sequence shown here is derived from an EMBL/GenBank/DDBJ whole genome shotgun (WGS) entry which is preliminary data.</text>
</comment>
<organism evidence="1 2">
    <name type="scientific">Musa balbisiana</name>
    <name type="common">Banana</name>
    <dbReference type="NCBI Taxonomy" id="52838"/>
    <lineage>
        <taxon>Eukaryota</taxon>
        <taxon>Viridiplantae</taxon>
        <taxon>Streptophyta</taxon>
        <taxon>Embryophyta</taxon>
        <taxon>Tracheophyta</taxon>
        <taxon>Spermatophyta</taxon>
        <taxon>Magnoliopsida</taxon>
        <taxon>Liliopsida</taxon>
        <taxon>Zingiberales</taxon>
        <taxon>Musaceae</taxon>
        <taxon>Musa</taxon>
    </lineage>
</organism>
<protein>
    <submittedName>
        <fullName evidence="1">Uncharacterized protein</fullName>
    </submittedName>
</protein>
<dbReference type="AlphaFoldDB" id="A0A4V4H306"/>
<reference evidence="1 2" key="1">
    <citation type="journal article" date="2019" name="Nat. Plants">
        <title>Genome sequencing of Musa balbisiana reveals subgenome evolution and function divergence in polyploid bananas.</title>
        <authorList>
            <person name="Yao X."/>
        </authorList>
    </citation>
    <scope>NUCLEOTIDE SEQUENCE [LARGE SCALE GENOMIC DNA]</scope>
    <source>
        <strain evidence="2">cv. DH-PKW</strain>
        <tissue evidence="1">Leaves</tissue>
    </source>
</reference>
<sequence>MRWWDVVVSPNGLGAVVLDLACPFQVRQLSYVARTKARAIWDPKAEGTASGWLHRAAKTSLS</sequence>
<accession>A0A4V4H306</accession>